<keyword evidence="5" id="KW-1185">Reference proteome</keyword>
<evidence type="ECO:0000313" key="5">
    <source>
        <dbReference type="Proteomes" id="UP000316426"/>
    </source>
</evidence>
<reference evidence="4 5" key="1">
    <citation type="submission" date="2019-02" db="EMBL/GenBank/DDBJ databases">
        <title>Deep-cultivation of Planctomycetes and their phenomic and genomic characterization uncovers novel biology.</title>
        <authorList>
            <person name="Wiegand S."/>
            <person name="Jogler M."/>
            <person name="Boedeker C."/>
            <person name="Pinto D."/>
            <person name="Vollmers J."/>
            <person name="Rivas-Marin E."/>
            <person name="Kohn T."/>
            <person name="Peeters S.H."/>
            <person name="Heuer A."/>
            <person name="Rast P."/>
            <person name="Oberbeckmann S."/>
            <person name="Bunk B."/>
            <person name="Jeske O."/>
            <person name="Meyerdierks A."/>
            <person name="Storesund J.E."/>
            <person name="Kallscheuer N."/>
            <person name="Luecker S."/>
            <person name="Lage O.M."/>
            <person name="Pohl T."/>
            <person name="Merkel B.J."/>
            <person name="Hornburger P."/>
            <person name="Mueller R.-W."/>
            <person name="Bruemmer F."/>
            <person name="Labrenz M."/>
            <person name="Spormann A.M."/>
            <person name="Op den Camp H."/>
            <person name="Overmann J."/>
            <person name="Amann R."/>
            <person name="Jetten M.S.M."/>
            <person name="Mascher T."/>
            <person name="Medema M.H."/>
            <person name="Devos D.P."/>
            <person name="Kaster A.-K."/>
            <person name="Ovreas L."/>
            <person name="Rohde M."/>
            <person name="Galperin M.Y."/>
            <person name="Jogler C."/>
        </authorList>
    </citation>
    <scope>NUCLEOTIDE SEQUENCE [LARGE SCALE GENOMIC DNA]</scope>
    <source>
        <strain evidence="4 5">Spa11</strain>
    </source>
</reference>
<evidence type="ECO:0000256" key="2">
    <source>
        <dbReference type="ARBA" id="ARBA00022840"/>
    </source>
</evidence>
<dbReference type="PANTHER" id="PTHR32071:SF122">
    <property type="entry name" value="SIGMA FACTOR"/>
    <property type="match status" value="1"/>
</dbReference>
<dbReference type="GO" id="GO:0005524">
    <property type="term" value="F:ATP binding"/>
    <property type="evidence" value="ECO:0007669"/>
    <property type="project" value="UniProtKB-KW"/>
</dbReference>
<evidence type="ECO:0000259" key="3">
    <source>
        <dbReference type="PROSITE" id="PS50045"/>
    </source>
</evidence>
<dbReference type="EMBL" id="CP036349">
    <property type="protein sequence ID" value="QDV74665.1"/>
    <property type="molecule type" value="Genomic_DNA"/>
</dbReference>
<evidence type="ECO:0000313" key="4">
    <source>
        <dbReference type="EMBL" id="QDV74665.1"/>
    </source>
</evidence>
<dbReference type="InterPro" id="IPR003593">
    <property type="entry name" value="AAA+_ATPase"/>
</dbReference>
<dbReference type="PROSITE" id="PS50045">
    <property type="entry name" value="SIGMA54_INTERACT_4"/>
    <property type="match status" value="1"/>
</dbReference>
<sequence length="513" mass="57299">MSRLNDDEHHLLRSLSDLTYCNPFLPERITLEQAVLRDAYSPEPLASWSRIASASRTDRPNVVAITTLASELVERLVERQTCEGSLSGRDAALYDDAVTYTLYYRHVASIGAELVYPQRNDRRVAKAWAAFRDERERLHRPLSEEQRAQLSTSEHLFACLYQVRRAFDGIYSCLIGESGPATRLRAAVWQSIFTHDLRRYRRLLYDRMRELATLVTGPSGAGKELVARAIGRAQYRPFDPATGSFVGDDDSFIALNLSALSPTLVESELFGHAKGSFTGATADRVGWLERCPEHGAVFLDEIGDVDPAIQVKLLRVAQSRDYSRLGETLPRRFAGKLIAATNRDLAAEMRAGRFREDLYYRLCSDRIELPSLAEHLLDRPEAIAGLVRFLTGRLLGAAASSEADELAADVLAWIDERLPRDYEWPGNIRELEQCVRGVLVRGEYLPASHEAATTRAAWLALAEQGELTADELLTAYCRHIHAQVGGYEPAARVLGIDRRTVKSRVTNGATAVE</sequence>
<evidence type="ECO:0000256" key="1">
    <source>
        <dbReference type="ARBA" id="ARBA00022741"/>
    </source>
</evidence>
<dbReference type="Pfam" id="PF00158">
    <property type="entry name" value="Sigma54_activat"/>
    <property type="match status" value="1"/>
</dbReference>
<keyword evidence="2" id="KW-0067">ATP-binding</keyword>
<dbReference type="KEGG" id="bmei:Spa11_28720"/>
<protein>
    <submittedName>
        <fullName evidence="4">Transcriptional regulatory protein ZraR</fullName>
    </submittedName>
</protein>
<dbReference type="SUPFAM" id="SSF52540">
    <property type="entry name" value="P-loop containing nucleoside triphosphate hydrolases"/>
    <property type="match status" value="1"/>
</dbReference>
<keyword evidence="1" id="KW-0547">Nucleotide-binding</keyword>
<proteinExistence type="predicted"/>
<dbReference type="Gene3D" id="1.10.8.60">
    <property type="match status" value="1"/>
</dbReference>
<feature type="domain" description="Sigma-54 factor interaction" evidence="3">
    <location>
        <begin position="174"/>
        <end position="440"/>
    </location>
</feature>
<dbReference type="InterPro" id="IPR027417">
    <property type="entry name" value="P-loop_NTPase"/>
</dbReference>
<gene>
    <name evidence="4" type="primary">zraR_5</name>
    <name evidence="4" type="ORF">Spa11_28720</name>
</gene>
<dbReference type="GO" id="GO:0006355">
    <property type="term" value="P:regulation of DNA-templated transcription"/>
    <property type="evidence" value="ECO:0007669"/>
    <property type="project" value="InterPro"/>
</dbReference>
<dbReference type="SMART" id="SM00382">
    <property type="entry name" value="AAA"/>
    <property type="match status" value="1"/>
</dbReference>
<dbReference type="Proteomes" id="UP000316426">
    <property type="component" value="Chromosome"/>
</dbReference>
<name>A0A518KA44_9BACT</name>
<dbReference type="CDD" id="cd00009">
    <property type="entry name" value="AAA"/>
    <property type="match status" value="1"/>
</dbReference>
<dbReference type="Gene3D" id="3.40.50.300">
    <property type="entry name" value="P-loop containing nucleotide triphosphate hydrolases"/>
    <property type="match status" value="1"/>
</dbReference>
<dbReference type="PANTHER" id="PTHR32071">
    <property type="entry name" value="TRANSCRIPTIONAL REGULATORY PROTEIN"/>
    <property type="match status" value="1"/>
</dbReference>
<dbReference type="RefSeq" id="WP_145113269.1">
    <property type="nucleotide sequence ID" value="NZ_CP036349.1"/>
</dbReference>
<organism evidence="4 5">
    <name type="scientific">Botrimarina mediterranea</name>
    <dbReference type="NCBI Taxonomy" id="2528022"/>
    <lineage>
        <taxon>Bacteria</taxon>
        <taxon>Pseudomonadati</taxon>
        <taxon>Planctomycetota</taxon>
        <taxon>Planctomycetia</taxon>
        <taxon>Pirellulales</taxon>
        <taxon>Lacipirellulaceae</taxon>
        <taxon>Botrimarina</taxon>
    </lineage>
</organism>
<accession>A0A518KA44</accession>
<dbReference type="AlphaFoldDB" id="A0A518KA44"/>
<dbReference type="InterPro" id="IPR002078">
    <property type="entry name" value="Sigma_54_int"/>
</dbReference>